<dbReference type="RefSeq" id="WP_130448869.1">
    <property type="nucleotide sequence ID" value="NZ_SHKR01000017.1"/>
</dbReference>
<dbReference type="PANTHER" id="PTHR35807:SF1">
    <property type="entry name" value="TRANSCRIPTIONAL REGULATOR REDD"/>
    <property type="match status" value="1"/>
</dbReference>
<comment type="caution">
    <text evidence="1">The sequence shown here is derived from an EMBL/GenBank/DDBJ whole genome shotgun (WGS) entry which is preliminary data.</text>
</comment>
<evidence type="ECO:0000313" key="2">
    <source>
        <dbReference type="Proteomes" id="UP000292027"/>
    </source>
</evidence>
<sequence>MPPEPLLEVGVLGPLVVRLGGAPLSVDRPLERALLVRLALAGGIAVPDSRLAVDLWGDVDLARPTERLRVLASRLRAARSPPSTGAINS</sequence>
<reference evidence="1 2" key="1">
    <citation type="journal article" date="2015" name="Stand. Genomic Sci.">
        <title>Genomic Encyclopedia of Bacterial and Archaeal Type Strains, Phase III: the genomes of soil and plant-associated and newly described type strains.</title>
        <authorList>
            <person name="Whitman W.B."/>
            <person name="Woyke T."/>
            <person name="Klenk H.P."/>
            <person name="Zhou Y."/>
            <person name="Lilburn T.G."/>
            <person name="Beck B.J."/>
            <person name="De Vos P."/>
            <person name="Vandamme P."/>
            <person name="Eisen J.A."/>
            <person name="Garrity G."/>
            <person name="Hugenholtz P."/>
            <person name="Kyrpides N.C."/>
        </authorList>
    </citation>
    <scope>NUCLEOTIDE SEQUENCE [LARGE SCALE GENOMIC DNA]</scope>
    <source>
        <strain evidence="1 2">VKM Ac-2540</strain>
    </source>
</reference>
<accession>A0A4Q7W3I7</accession>
<evidence type="ECO:0008006" key="3">
    <source>
        <dbReference type="Google" id="ProtNLM"/>
    </source>
</evidence>
<dbReference type="EMBL" id="SHKR01000017">
    <property type="protein sequence ID" value="RZU03349.1"/>
    <property type="molecule type" value="Genomic_DNA"/>
</dbReference>
<proteinExistence type="predicted"/>
<evidence type="ECO:0000313" key="1">
    <source>
        <dbReference type="EMBL" id="RZU03349.1"/>
    </source>
</evidence>
<organism evidence="1 2">
    <name type="scientific">Kribbella rubisoli</name>
    <dbReference type="NCBI Taxonomy" id="3075929"/>
    <lineage>
        <taxon>Bacteria</taxon>
        <taxon>Bacillati</taxon>
        <taxon>Actinomycetota</taxon>
        <taxon>Actinomycetes</taxon>
        <taxon>Propionibacteriales</taxon>
        <taxon>Kribbellaceae</taxon>
        <taxon>Kribbella</taxon>
    </lineage>
</organism>
<name>A0A4Q7W3I7_9ACTN</name>
<keyword evidence="2" id="KW-1185">Reference proteome</keyword>
<dbReference type="GO" id="GO:0003677">
    <property type="term" value="F:DNA binding"/>
    <property type="evidence" value="ECO:0007669"/>
    <property type="project" value="InterPro"/>
</dbReference>
<dbReference type="GO" id="GO:0006355">
    <property type="term" value="P:regulation of DNA-templated transcription"/>
    <property type="evidence" value="ECO:0007669"/>
    <property type="project" value="InterPro"/>
</dbReference>
<dbReference type="Proteomes" id="UP000292027">
    <property type="component" value="Unassembled WGS sequence"/>
</dbReference>
<dbReference type="AlphaFoldDB" id="A0A4Q7W3I7"/>
<dbReference type="InterPro" id="IPR016032">
    <property type="entry name" value="Sig_transdc_resp-reg_C-effctor"/>
</dbReference>
<dbReference type="InterPro" id="IPR036388">
    <property type="entry name" value="WH-like_DNA-bd_sf"/>
</dbReference>
<dbReference type="Gene3D" id="1.10.10.10">
    <property type="entry name" value="Winged helix-like DNA-binding domain superfamily/Winged helix DNA-binding domain"/>
    <property type="match status" value="1"/>
</dbReference>
<dbReference type="SUPFAM" id="SSF46894">
    <property type="entry name" value="C-terminal effector domain of the bipartite response regulators"/>
    <property type="match status" value="1"/>
</dbReference>
<dbReference type="PANTHER" id="PTHR35807">
    <property type="entry name" value="TRANSCRIPTIONAL REGULATOR REDD-RELATED"/>
    <property type="match status" value="1"/>
</dbReference>
<dbReference type="InterPro" id="IPR051677">
    <property type="entry name" value="AfsR-DnrI-RedD_regulator"/>
</dbReference>
<protein>
    <recommendedName>
        <fullName evidence="3">OmpR/PhoB-type domain-containing protein</fullName>
    </recommendedName>
</protein>
<gene>
    <name evidence="1" type="ORF">EV645_7376</name>
</gene>